<keyword evidence="1" id="KW-1133">Transmembrane helix</keyword>
<dbReference type="PANTHER" id="PTHR45689">
    <property type="entry name" value="I[[H]] CHANNEL, ISOFORM E"/>
    <property type="match status" value="1"/>
</dbReference>
<keyword evidence="1" id="KW-0812">Transmembrane</keyword>
<name>A0A7S1F8V3_NOCSC</name>
<evidence type="ECO:0000313" key="3">
    <source>
        <dbReference type="EMBL" id="CAD8849939.1"/>
    </source>
</evidence>
<organism evidence="3">
    <name type="scientific">Noctiluca scintillans</name>
    <name type="common">Sea sparkle</name>
    <name type="synonym">Red tide dinoflagellate</name>
    <dbReference type="NCBI Taxonomy" id="2966"/>
    <lineage>
        <taxon>Eukaryota</taxon>
        <taxon>Sar</taxon>
        <taxon>Alveolata</taxon>
        <taxon>Dinophyceae</taxon>
        <taxon>Noctilucales</taxon>
        <taxon>Noctilucaceae</taxon>
        <taxon>Noctiluca</taxon>
    </lineage>
</organism>
<dbReference type="GO" id="GO:0005249">
    <property type="term" value="F:voltage-gated potassium channel activity"/>
    <property type="evidence" value="ECO:0007669"/>
    <property type="project" value="TreeGrafter"/>
</dbReference>
<evidence type="ECO:0000256" key="2">
    <source>
        <dbReference type="SAM" id="SignalP"/>
    </source>
</evidence>
<dbReference type="EMBL" id="HBFQ01034457">
    <property type="protein sequence ID" value="CAD8849939.1"/>
    <property type="molecule type" value="Transcribed_RNA"/>
</dbReference>
<accession>A0A7S1F8V3</accession>
<dbReference type="InterPro" id="IPR051413">
    <property type="entry name" value="K/Na_HCN_channel"/>
</dbReference>
<evidence type="ECO:0000256" key="1">
    <source>
        <dbReference type="SAM" id="Phobius"/>
    </source>
</evidence>
<feature type="chain" id="PRO_5031209574" description="Cyclic nucleotide-binding domain-containing protein" evidence="2">
    <location>
        <begin position="22"/>
        <end position="692"/>
    </location>
</feature>
<dbReference type="GO" id="GO:0003254">
    <property type="term" value="P:regulation of membrane depolarization"/>
    <property type="evidence" value="ECO:0007669"/>
    <property type="project" value="TreeGrafter"/>
</dbReference>
<gene>
    <name evidence="3" type="ORF">NSCI0253_LOCUS24289</name>
</gene>
<proteinExistence type="predicted"/>
<dbReference type="AlphaFoldDB" id="A0A7S1F8V3"/>
<dbReference type="Gene3D" id="1.10.287.70">
    <property type="match status" value="1"/>
</dbReference>
<reference evidence="3" key="1">
    <citation type="submission" date="2021-01" db="EMBL/GenBank/DDBJ databases">
        <authorList>
            <person name="Corre E."/>
            <person name="Pelletier E."/>
            <person name="Niang G."/>
            <person name="Scheremetjew M."/>
            <person name="Finn R."/>
            <person name="Kale V."/>
            <person name="Holt S."/>
            <person name="Cochrane G."/>
            <person name="Meng A."/>
            <person name="Brown T."/>
            <person name="Cohen L."/>
        </authorList>
    </citation>
    <scope>NUCLEOTIDE SEQUENCE</scope>
</reference>
<sequence>MRHHFLMDLIIALCDWAGFIATRMDGSTYFRALTKFPRFLKLLRLLRVSSFLRMSKLSSRIQNHVQSITFGHGSAFSEAVDFVVSTLALMASIVWANHLSGCAFYAIGTLADSDTGVHWLDARVDPMTSMTYWEAPVRLQYLACLQWSFAQMSPGAPLLKPANSSEVLFNLGVLICGVVIFGSVVSTITATMMHMRKTRSERRRILDELNNFLAQRRISQDIAMQAREQVHVKMLKKKQRIFLQDVSAMSLLSHTVLSQVHEETCRVHLLGHPLFRTVWRMHDRIMRKICIKSASFQVLMPHDELFLENRPSEAAYQVAGGMLCYSQDTDHTSMSISARRTEKNQIVVEKTWLCWCSLWCHAIHVGTCKAVESAEVLKVDADGLTQAVRFHGPIRAFLHDYAASYLQQVLVAGTPHDLEIPFTEHREIVWRMGHQHKQTISKIALEALLVSQWRLRLQSKAWATLHSEIRLGSSILVESCEGAEIVERVVAVTALRLTRDDGRVLGCLLRFARDEGIFPFAQYLGTKQQVIDYRLEEPREAAERLVQQSLGQLRCVRPLLMSEPRREDIVERSGRFGLRTHYLRTVFDIEVELSEELPGLTVAGGRRMHDWRQRHAKSVLPRLEECFLLEGSGFLQVCAWVADNEYLASLRTKTGVQALSRFAELLNFAVDPETGRKLFETQRVRFSNFIEP</sequence>
<dbReference type="InterPro" id="IPR018490">
    <property type="entry name" value="cNMP-bd_dom_sf"/>
</dbReference>
<dbReference type="GO" id="GO:0098855">
    <property type="term" value="C:HCN channel complex"/>
    <property type="evidence" value="ECO:0007669"/>
    <property type="project" value="TreeGrafter"/>
</dbReference>
<dbReference type="SUPFAM" id="SSF51206">
    <property type="entry name" value="cAMP-binding domain-like"/>
    <property type="match status" value="1"/>
</dbReference>
<feature type="transmembrane region" description="Helical" evidence="1">
    <location>
        <begin position="167"/>
        <end position="193"/>
    </location>
</feature>
<feature type="signal peptide" evidence="2">
    <location>
        <begin position="1"/>
        <end position="21"/>
    </location>
</feature>
<keyword evidence="1" id="KW-0472">Membrane</keyword>
<evidence type="ECO:0008006" key="4">
    <source>
        <dbReference type="Google" id="ProtNLM"/>
    </source>
</evidence>
<dbReference type="PANTHER" id="PTHR45689:SF5">
    <property type="entry name" value="I[[H]] CHANNEL, ISOFORM E"/>
    <property type="match status" value="1"/>
</dbReference>
<keyword evidence="2" id="KW-0732">Signal</keyword>
<dbReference type="SUPFAM" id="SSF81324">
    <property type="entry name" value="Voltage-gated potassium channels"/>
    <property type="match status" value="1"/>
</dbReference>
<dbReference type="GO" id="GO:0035725">
    <property type="term" value="P:sodium ion transmembrane transport"/>
    <property type="evidence" value="ECO:0007669"/>
    <property type="project" value="TreeGrafter"/>
</dbReference>
<protein>
    <recommendedName>
        <fullName evidence="4">Cyclic nucleotide-binding domain-containing protein</fullName>
    </recommendedName>
</protein>